<keyword evidence="1" id="KW-0472">Membrane</keyword>
<dbReference type="Proteomes" id="UP000289200">
    <property type="component" value="Unassembled WGS sequence"/>
</dbReference>
<accession>A0A3S4BD66</accession>
<comment type="caution">
    <text evidence="2">The sequence shown here is derived from an EMBL/GenBank/DDBJ whole genome shotgun (WGS) entry which is preliminary data.</text>
</comment>
<dbReference type="RefSeq" id="WP_129607304.1">
    <property type="nucleotide sequence ID" value="NZ_UWOC01000011.1"/>
</dbReference>
<organism evidence="2 3">
    <name type="scientific">Rhodoplanes serenus</name>
    <dbReference type="NCBI Taxonomy" id="200615"/>
    <lineage>
        <taxon>Bacteria</taxon>
        <taxon>Pseudomonadati</taxon>
        <taxon>Pseudomonadota</taxon>
        <taxon>Alphaproteobacteria</taxon>
        <taxon>Hyphomicrobiales</taxon>
        <taxon>Nitrobacteraceae</taxon>
        <taxon>Rhodoplanes</taxon>
    </lineage>
</organism>
<proteinExistence type="predicted"/>
<protein>
    <submittedName>
        <fullName evidence="2">Uncharacterized protein</fullName>
    </submittedName>
</protein>
<dbReference type="AlphaFoldDB" id="A0A3S4BD66"/>
<evidence type="ECO:0000313" key="3">
    <source>
        <dbReference type="Proteomes" id="UP000289200"/>
    </source>
</evidence>
<keyword evidence="3" id="KW-1185">Reference proteome</keyword>
<keyword evidence="1" id="KW-1133">Transmembrane helix</keyword>
<dbReference type="EMBL" id="UWOC01000011">
    <property type="protein sequence ID" value="VCU06891.1"/>
    <property type="molecule type" value="Genomic_DNA"/>
</dbReference>
<sequence>MESPAGRKDLPVLDTVSAPRRILWKNVTTVLGAAILIGAEVFGAGFAGGWAIANLLGLGDYGVYGFQALLMGLGAIVMVQFVRHGMRIEPFTRRG</sequence>
<dbReference type="OrthoDB" id="8451445at2"/>
<reference evidence="3" key="1">
    <citation type="submission" date="2018-10" db="EMBL/GenBank/DDBJ databases">
        <authorList>
            <person name="Peiro R."/>
            <person name="Begona"/>
            <person name="Cbmso G."/>
            <person name="Lopez M."/>
            <person name="Gonzalez S."/>
            <person name="Sacristan E."/>
            <person name="Castillo E."/>
        </authorList>
    </citation>
    <scope>NUCLEOTIDE SEQUENCE [LARGE SCALE GENOMIC DNA]</scope>
</reference>
<name>A0A3S4BD66_9BRAD</name>
<keyword evidence="1" id="KW-0812">Transmembrane</keyword>
<feature type="transmembrane region" description="Helical" evidence="1">
    <location>
        <begin position="64"/>
        <end position="82"/>
    </location>
</feature>
<gene>
    <name evidence="2" type="ORF">RHODGE_RHODGE_00216</name>
</gene>
<feature type="transmembrane region" description="Helical" evidence="1">
    <location>
        <begin position="30"/>
        <end position="52"/>
    </location>
</feature>
<evidence type="ECO:0000256" key="1">
    <source>
        <dbReference type="SAM" id="Phobius"/>
    </source>
</evidence>
<evidence type="ECO:0000313" key="2">
    <source>
        <dbReference type="EMBL" id="VCU06891.1"/>
    </source>
</evidence>